<gene>
    <name evidence="1" type="primary">fliT</name>
    <name evidence="1" type="ORF">HLV39_09440</name>
</gene>
<dbReference type="AlphaFoldDB" id="A0A851HRS4"/>
<keyword evidence="2" id="KW-1185">Reference proteome</keyword>
<keyword evidence="1" id="KW-0282">Flagellum</keyword>
<dbReference type="EMBL" id="JABEVQ010000004">
    <property type="protein sequence ID" value="NWN91713.1"/>
    <property type="molecule type" value="Genomic_DNA"/>
</dbReference>
<comment type="caution">
    <text evidence="1">The sequence shown here is derived from an EMBL/GenBank/DDBJ whole genome shotgun (WGS) entry which is preliminary data.</text>
</comment>
<evidence type="ECO:0000313" key="1">
    <source>
        <dbReference type="EMBL" id="NWN91713.1"/>
    </source>
</evidence>
<keyword evidence="1" id="KW-0969">Cilium</keyword>
<accession>A0A851HRS4</accession>
<protein>
    <submittedName>
        <fullName evidence="1">Flagellar protein FliT</fullName>
    </submittedName>
</protein>
<proteinExistence type="predicted"/>
<sequence>MNKLDQLIAALEQALSNKDWDELVRLNEQVQPTIESVMGALEAGQEDPEQVRTRLETLRRFVDTAGAGASQAKAEAEAALKGVSRNRNAAQAYAHVSSTRSK</sequence>
<dbReference type="Proteomes" id="UP000536442">
    <property type="component" value="Unassembled WGS sequence"/>
</dbReference>
<name>A0A851HRS4_9GAMM</name>
<evidence type="ECO:0000313" key="2">
    <source>
        <dbReference type="Proteomes" id="UP000536442"/>
    </source>
</evidence>
<organism evidence="1 2">
    <name type="scientific">Marinobacter adhaerens</name>
    <dbReference type="NCBI Taxonomy" id="1033846"/>
    <lineage>
        <taxon>Bacteria</taxon>
        <taxon>Pseudomonadati</taxon>
        <taxon>Pseudomonadota</taxon>
        <taxon>Gammaproteobacteria</taxon>
        <taxon>Pseudomonadales</taxon>
        <taxon>Marinobacteraceae</taxon>
        <taxon>Marinobacter</taxon>
    </lineage>
</organism>
<keyword evidence="1" id="KW-0966">Cell projection</keyword>
<reference evidence="1 2" key="1">
    <citation type="submission" date="2020-03" db="EMBL/GenBank/DDBJ databases">
        <title>Metagenomic, metatranscriptomic, and metabolomic analyses revealed the key microbes and metabolic features during the fermentation of ganjang, Korean traditional soy sauce.</title>
        <authorList>
            <person name="Chun B.H."/>
            <person name="Jeon C.O."/>
        </authorList>
    </citation>
    <scope>NUCLEOTIDE SEQUENCE [LARGE SCALE GENOMIC DNA]</scope>
    <source>
        <strain evidence="1 2">KG14</strain>
    </source>
</reference>